<proteinExistence type="predicted"/>
<organism evidence="2 3">
    <name type="scientific">Peptidiphaga gingivicola</name>
    <dbReference type="NCBI Taxonomy" id="2741497"/>
    <lineage>
        <taxon>Bacteria</taxon>
        <taxon>Bacillati</taxon>
        <taxon>Actinomycetota</taxon>
        <taxon>Actinomycetes</taxon>
        <taxon>Actinomycetales</taxon>
        <taxon>Actinomycetaceae</taxon>
        <taxon>Peptidiphaga</taxon>
    </lineage>
</organism>
<dbReference type="RefSeq" id="WP_009197794.1">
    <property type="nucleotide sequence ID" value="NZ_LVZK01000001.1"/>
</dbReference>
<feature type="region of interest" description="Disordered" evidence="1">
    <location>
        <begin position="244"/>
        <end position="353"/>
    </location>
</feature>
<keyword evidence="3" id="KW-1185">Reference proteome</keyword>
<reference evidence="2 3" key="1">
    <citation type="submission" date="2016-04" db="EMBL/GenBank/DDBJ databases">
        <title>Peptidophaga gingivicola gen. nov., sp. nov., isolated from human subgingival plaque.</title>
        <authorList>
            <person name="Beall C.J."/>
            <person name="Mokrzan E.M."/>
            <person name="Griffen A.L."/>
            <person name="Leys E.J."/>
        </authorList>
    </citation>
    <scope>NUCLEOTIDE SEQUENCE [LARGE SCALE GENOMIC DNA]</scope>
    <source>
        <strain evidence="2 3">BA112</strain>
    </source>
</reference>
<evidence type="ECO:0000313" key="3">
    <source>
        <dbReference type="Proteomes" id="UP000078368"/>
    </source>
</evidence>
<sequence>MSKEANNDSPTPFSGLGLIQEGQALAERIEGQSWVSPSLNSLSPGGGSGSFSMGPVELLSSLGASWLLDHLSPLKDWLDQLASDPTQTENFAQAWNSVADSLQSNADDLLRSIHADVSPLDGTTVSTYSDLQSDVAKHVDLAGTCSHALSTGLTVASNLVVTVHNTISEAIGEIVSSVVDRSDEFAVSLQTTMPKVITEVSSLSLEWANKMRRNLDDLLNSTQELAKMTKETEDLFKRLHTAMASVNGGNNNDPSSDSSPHSSDRVSIGESAEQENAPAAEEAGASGASENAAESGSGGLGGGQSMREGIDAGRQSLGSLDSEAGPDAETDRGTLDPDDDGGRPFVPKGRHSL</sequence>
<feature type="compositionally biased region" description="Low complexity" evidence="1">
    <location>
        <begin position="270"/>
        <end position="295"/>
    </location>
</feature>
<dbReference type="AlphaFoldDB" id="A0A179B565"/>
<dbReference type="OrthoDB" id="3261163at2"/>
<gene>
    <name evidence="2" type="ORF">A4H34_03145</name>
</gene>
<dbReference type="EMBL" id="LVZK01000001">
    <property type="protein sequence ID" value="OAP86184.1"/>
    <property type="molecule type" value="Genomic_DNA"/>
</dbReference>
<name>A0A179B565_9ACTO</name>
<feature type="compositionally biased region" description="Low complexity" evidence="1">
    <location>
        <begin position="245"/>
        <end position="261"/>
    </location>
</feature>
<accession>A0A179B565</accession>
<protein>
    <submittedName>
        <fullName evidence="2">Uncharacterized protein</fullName>
    </submittedName>
</protein>
<evidence type="ECO:0000313" key="2">
    <source>
        <dbReference type="EMBL" id="OAP86184.1"/>
    </source>
</evidence>
<dbReference type="Proteomes" id="UP000078368">
    <property type="component" value="Unassembled WGS sequence"/>
</dbReference>
<dbReference type="STRING" id="1823756.A4H34_03145"/>
<comment type="caution">
    <text evidence="2">The sequence shown here is derived from an EMBL/GenBank/DDBJ whole genome shotgun (WGS) entry which is preliminary data.</text>
</comment>
<evidence type="ECO:0000256" key="1">
    <source>
        <dbReference type="SAM" id="MobiDB-lite"/>
    </source>
</evidence>